<evidence type="ECO:0000313" key="4">
    <source>
        <dbReference type="Proteomes" id="UP000585272"/>
    </source>
</evidence>
<dbReference type="EMBL" id="JACHNU010000001">
    <property type="protein sequence ID" value="MBB4661478.1"/>
    <property type="molecule type" value="Genomic_DNA"/>
</dbReference>
<dbReference type="AlphaFoldDB" id="A0A840IBN5"/>
<evidence type="ECO:0000259" key="2">
    <source>
        <dbReference type="Pfam" id="PF13472"/>
    </source>
</evidence>
<accession>A0A840IBN5</accession>
<dbReference type="SUPFAM" id="SSF52266">
    <property type="entry name" value="SGNH hydrolase"/>
    <property type="match status" value="1"/>
</dbReference>
<reference evidence="3 4" key="1">
    <citation type="submission" date="2020-08" db="EMBL/GenBank/DDBJ databases">
        <title>Genomic Encyclopedia of Archaeal and Bacterial Type Strains, Phase II (KMG-II): from individual species to whole genera.</title>
        <authorList>
            <person name="Goeker M."/>
        </authorList>
    </citation>
    <scope>NUCLEOTIDE SEQUENCE [LARGE SCALE GENOMIC DNA]</scope>
    <source>
        <strain evidence="3 4">DSM 23288</strain>
    </source>
</reference>
<dbReference type="InterPro" id="IPR013830">
    <property type="entry name" value="SGNH_hydro"/>
</dbReference>
<protein>
    <submittedName>
        <fullName evidence="3">Lysophospholipase L1-like esterase</fullName>
    </submittedName>
</protein>
<dbReference type="Gene3D" id="3.40.50.1110">
    <property type="entry name" value="SGNH hydrolase"/>
    <property type="match status" value="1"/>
</dbReference>
<evidence type="ECO:0000256" key="1">
    <source>
        <dbReference type="SAM" id="SignalP"/>
    </source>
</evidence>
<name>A0A840IBN5_9ACTN</name>
<dbReference type="Pfam" id="PF13472">
    <property type="entry name" value="Lipase_GDSL_2"/>
    <property type="match status" value="1"/>
</dbReference>
<keyword evidence="4" id="KW-1185">Reference proteome</keyword>
<feature type="chain" id="PRO_5032892240" evidence="1">
    <location>
        <begin position="28"/>
        <end position="322"/>
    </location>
</feature>
<comment type="caution">
    <text evidence="3">The sequence shown here is derived from an EMBL/GenBank/DDBJ whole genome shotgun (WGS) entry which is preliminary data.</text>
</comment>
<feature type="signal peptide" evidence="1">
    <location>
        <begin position="1"/>
        <end position="27"/>
    </location>
</feature>
<dbReference type="Proteomes" id="UP000585272">
    <property type="component" value="Unassembled WGS sequence"/>
</dbReference>
<gene>
    <name evidence="3" type="ORF">BDZ31_001051</name>
</gene>
<dbReference type="InterPro" id="IPR036514">
    <property type="entry name" value="SGNH_hydro_sf"/>
</dbReference>
<feature type="domain" description="SGNH hydrolase-type esterase" evidence="2">
    <location>
        <begin position="46"/>
        <end position="249"/>
    </location>
</feature>
<sequence length="322" mass="33381">MIPPRLMSGAIALAAAAAVLAPTAAVAKKPSAQGKKAAATQYYVSLGDSYASGFQPPAAGAGAGNTKAGFVYQLPALARKRGWKLRVVNFACGGATTTSILRQKDCPDLALGPGAKGYGGKTQIQAAEAFIKKNRRNVGLITVSIGGNDVTSCVREPATAVTCVAGAIQPLGANVRTLVRRLRKAAGPKVRIVGTTYPDVILGMMLQPGGDTLARLSVDAFRSMINPTLENAYREVGGRFVDVTAATGAYTPLTETTTVEGLGTVPVAVAKVCDLTWFCAAQDIHARASGYRVIADLVARTLPKNGQRASSAPKKRAKKKGK</sequence>
<proteinExistence type="predicted"/>
<evidence type="ECO:0000313" key="3">
    <source>
        <dbReference type="EMBL" id="MBB4661478.1"/>
    </source>
</evidence>
<keyword evidence="1" id="KW-0732">Signal</keyword>
<dbReference type="RefSeq" id="WP_183339682.1">
    <property type="nucleotide sequence ID" value="NZ_JACHNU010000001.1"/>
</dbReference>
<organism evidence="3 4">
    <name type="scientific">Conexibacter arvalis</name>
    <dbReference type="NCBI Taxonomy" id="912552"/>
    <lineage>
        <taxon>Bacteria</taxon>
        <taxon>Bacillati</taxon>
        <taxon>Actinomycetota</taxon>
        <taxon>Thermoleophilia</taxon>
        <taxon>Solirubrobacterales</taxon>
        <taxon>Conexibacteraceae</taxon>
        <taxon>Conexibacter</taxon>
    </lineage>
</organism>